<keyword evidence="1" id="KW-1133">Transmembrane helix</keyword>
<dbReference type="EMBL" id="PJNW01000002">
    <property type="protein sequence ID" value="PKR90066.1"/>
    <property type="molecule type" value="Genomic_DNA"/>
</dbReference>
<evidence type="ECO:0008006" key="5">
    <source>
        <dbReference type="Google" id="ProtNLM"/>
    </source>
</evidence>
<gene>
    <name evidence="3" type="ORF">CXZ10_01350</name>
</gene>
<feature type="transmembrane region" description="Helical" evidence="1">
    <location>
        <begin position="36"/>
        <end position="59"/>
    </location>
</feature>
<evidence type="ECO:0000313" key="4">
    <source>
        <dbReference type="Proteomes" id="UP000233491"/>
    </source>
</evidence>
<feature type="signal peptide" evidence="2">
    <location>
        <begin position="1"/>
        <end position="22"/>
    </location>
</feature>
<feature type="transmembrane region" description="Helical" evidence="1">
    <location>
        <begin position="164"/>
        <end position="188"/>
    </location>
</feature>
<dbReference type="Proteomes" id="UP000233491">
    <property type="component" value="Unassembled WGS sequence"/>
</dbReference>
<protein>
    <recommendedName>
        <fullName evidence="5">Threonine transporter RhtB</fullName>
    </recommendedName>
</protein>
<proteinExistence type="predicted"/>
<reference evidence="3 4" key="1">
    <citation type="submission" date="2017-12" db="EMBL/GenBank/DDBJ databases">
        <title>Anaerobic carbon monoxide metabolism by Pleomorphomonas carboxyditropha sp. nov., a new mesophilic hydrogenogenic carboxidotroph.</title>
        <authorList>
            <person name="Esquivel-Elizondo S."/>
            <person name="Krajmalnik-Brown R."/>
        </authorList>
    </citation>
    <scope>NUCLEOTIDE SEQUENCE [LARGE SCALE GENOMIC DNA]</scope>
    <source>
        <strain evidence="3 4">R5-392</strain>
    </source>
</reference>
<evidence type="ECO:0000256" key="1">
    <source>
        <dbReference type="SAM" id="Phobius"/>
    </source>
</evidence>
<keyword evidence="1" id="KW-0812">Transmembrane</keyword>
<organism evidence="3 4">
    <name type="scientific">Pleomorphomonas diazotrophica</name>
    <dbReference type="NCBI Taxonomy" id="1166257"/>
    <lineage>
        <taxon>Bacteria</taxon>
        <taxon>Pseudomonadati</taxon>
        <taxon>Pseudomonadota</taxon>
        <taxon>Alphaproteobacteria</taxon>
        <taxon>Hyphomicrobiales</taxon>
        <taxon>Pleomorphomonadaceae</taxon>
        <taxon>Pleomorphomonas</taxon>
    </lineage>
</organism>
<keyword evidence="1" id="KW-0472">Membrane</keyword>
<evidence type="ECO:0000256" key="2">
    <source>
        <dbReference type="SAM" id="SignalP"/>
    </source>
</evidence>
<keyword evidence="2" id="KW-0732">Signal</keyword>
<feature type="transmembrane region" description="Helical" evidence="1">
    <location>
        <begin position="71"/>
        <end position="89"/>
    </location>
</feature>
<sequence>MTLAATLSAALLLLLLPGPTNALVAAATATGGAGRLPGVVGAVLVAYGIALALLGVGVGTLVEAAPAAAPLLKLLASVALLFSAVKIWHSDPAAGTAVPTRRVFVITLINPKALVLAFAILPPGPPPPVLLLGTAASIVLATVVWGLAGLVIGRLGRRYVGTGALNRATAAVLAAFAGTLTVTTAVAAL</sequence>
<accession>A0A1I4VFA2</accession>
<dbReference type="OrthoDB" id="6710777at2"/>
<feature type="transmembrane region" description="Helical" evidence="1">
    <location>
        <begin position="129"/>
        <end position="152"/>
    </location>
</feature>
<keyword evidence="4" id="KW-1185">Reference proteome</keyword>
<comment type="caution">
    <text evidence="3">The sequence shown here is derived from an EMBL/GenBank/DDBJ whole genome shotgun (WGS) entry which is preliminary data.</text>
</comment>
<evidence type="ECO:0000313" key="3">
    <source>
        <dbReference type="EMBL" id="PKR90066.1"/>
    </source>
</evidence>
<name>A0A1I4VFA2_9HYPH</name>
<dbReference type="RefSeq" id="WP_101287162.1">
    <property type="nucleotide sequence ID" value="NZ_FOUQ01000011.1"/>
</dbReference>
<dbReference type="AlphaFoldDB" id="A0A1I4VFA2"/>
<feature type="chain" id="PRO_5015065808" description="Threonine transporter RhtB" evidence="2">
    <location>
        <begin position="23"/>
        <end position="189"/>
    </location>
</feature>